<accession>A0A918HCR2</accession>
<dbReference type="GO" id="GO:0016627">
    <property type="term" value="F:oxidoreductase activity, acting on the CH-CH group of donors"/>
    <property type="evidence" value="ECO:0007669"/>
    <property type="project" value="TreeGrafter"/>
</dbReference>
<reference evidence="3" key="1">
    <citation type="journal article" date="2014" name="Int. J. Syst. Evol. Microbiol.">
        <title>Complete genome sequence of Corynebacterium casei LMG S-19264T (=DSM 44701T), isolated from a smear-ripened cheese.</title>
        <authorList>
            <consortium name="US DOE Joint Genome Institute (JGI-PGF)"/>
            <person name="Walter F."/>
            <person name="Albersmeier A."/>
            <person name="Kalinowski J."/>
            <person name="Ruckert C."/>
        </authorList>
    </citation>
    <scope>NUCLEOTIDE SEQUENCE</scope>
    <source>
        <strain evidence="3">JCM 4125</strain>
    </source>
</reference>
<evidence type="ECO:0000313" key="4">
    <source>
        <dbReference type="Proteomes" id="UP000646776"/>
    </source>
</evidence>
<organism evidence="3 4">
    <name type="scientific">Streptomyces phaeofaciens</name>
    <dbReference type="NCBI Taxonomy" id="68254"/>
    <lineage>
        <taxon>Bacteria</taxon>
        <taxon>Bacillati</taxon>
        <taxon>Actinomycetota</taxon>
        <taxon>Actinomycetes</taxon>
        <taxon>Kitasatosporales</taxon>
        <taxon>Streptomycetaceae</taxon>
        <taxon>Streptomyces</taxon>
    </lineage>
</organism>
<feature type="domain" description="Pyridoxamine 5'-phosphate oxidase N-terminal" evidence="2">
    <location>
        <begin position="9"/>
        <end position="140"/>
    </location>
</feature>
<dbReference type="PANTHER" id="PTHR35176:SF2">
    <property type="entry name" value="F420H(2)-DEPENDENT REDUCTASE RV1155"/>
    <property type="match status" value="1"/>
</dbReference>
<comment type="caution">
    <text evidence="3">The sequence shown here is derived from an EMBL/GenBank/DDBJ whole genome shotgun (WGS) entry which is preliminary data.</text>
</comment>
<dbReference type="Gene3D" id="2.30.110.10">
    <property type="entry name" value="Electron Transport, Fmn-binding Protein, Chain A"/>
    <property type="match status" value="1"/>
</dbReference>
<proteinExistence type="predicted"/>
<dbReference type="Pfam" id="PF01243">
    <property type="entry name" value="PNPOx_N"/>
    <property type="match status" value="1"/>
</dbReference>
<dbReference type="GO" id="GO:0070967">
    <property type="term" value="F:coenzyme F420 binding"/>
    <property type="evidence" value="ECO:0007669"/>
    <property type="project" value="TreeGrafter"/>
</dbReference>
<evidence type="ECO:0000259" key="2">
    <source>
        <dbReference type="Pfam" id="PF01243"/>
    </source>
</evidence>
<dbReference type="GO" id="GO:0005829">
    <property type="term" value="C:cytosol"/>
    <property type="evidence" value="ECO:0007669"/>
    <property type="project" value="TreeGrafter"/>
</dbReference>
<dbReference type="PANTHER" id="PTHR35176">
    <property type="entry name" value="HEME OXYGENASE HI_0854-RELATED"/>
    <property type="match status" value="1"/>
</dbReference>
<reference evidence="3" key="2">
    <citation type="submission" date="2020-09" db="EMBL/GenBank/DDBJ databases">
        <authorList>
            <person name="Sun Q."/>
            <person name="Ohkuma M."/>
        </authorList>
    </citation>
    <scope>NUCLEOTIDE SEQUENCE</scope>
    <source>
        <strain evidence="3">JCM 4125</strain>
    </source>
</reference>
<dbReference type="InterPro" id="IPR052019">
    <property type="entry name" value="F420H2_bilvrd_red/Heme_oxyg"/>
</dbReference>
<keyword evidence="4" id="KW-1185">Reference proteome</keyword>
<dbReference type="InterPro" id="IPR011576">
    <property type="entry name" value="Pyridox_Oxase_N"/>
</dbReference>
<sequence length="149" mass="16940">MTQDTTRNALLALLSEGRGGVLVTLKRDGRPQLSNVSHHYYPDEGVIRISVTDDRAKTRNLRRDPRASYHVTTPGHRAYTVVEATADLTPVAEDPYDATVEELVRLYRDVQGEHPDWEDYRAAMVRDRRLVLRLRVERAYGIPRGGDEG</sequence>
<evidence type="ECO:0000256" key="1">
    <source>
        <dbReference type="ARBA" id="ARBA00023002"/>
    </source>
</evidence>
<name>A0A918HCR2_9ACTN</name>
<dbReference type="SUPFAM" id="SSF50475">
    <property type="entry name" value="FMN-binding split barrel"/>
    <property type="match status" value="1"/>
</dbReference>
<gene>
    <name evidence="3" type="ORF">GCM10010226_31670</name>
</gene>
<dbReference type="InterPro" id="IPR012349">
    <property type="entry name" value="Split_barrel_FMN-bd"/>
</dbReference>
<keyword evidence="1" id="KW-0560">Oxidoreductase</keyword>
<protein>
    <submittedName>
        <fullName evidence="3">PPOX class F420-dependent enzyme</fullName>
    </submittedName>
</protein>
<dbReference type="RefSeq" id="WP_189711903.1">
    <property type="nucleotide sequence ID" value="NZ_BMSA01000008.1"/>
</dbReference>
<dbReference type="InterPro" id="IPR019920">
    <property type="entry name" value="F420-binding_dom_put"/>
</dbReference>
<dbReference type="EMBL" id="BMSA01000008">
    <property type="protein sequence ID" value="GGT52374.1"/>
    <property type="molecule type" value="Genomic_DNA"/>
</dbReference>
<dbReference type="Proteomes" id="UP000646776">
    <property type="component" value="Unassembled WGS sequence"/>
</dbReference>
<dbReference type="AlphaFoldDB" id="A0A918HCR2"/>
<dbReference type="NCBIfam" id="TIGR03618">
    <property type="entry name" value="Rv1155_F420"/>
    <property type="match status" value="1"/>
</dbReference>
<evidence type="ECO:0000313" key="3">
    <source>
        <dbReference type="EMBL" id="GGT52374.1"/>
    </source>
</evidence>